<dbReference type="EMBL" id="CAIF01000185">
    <property type="protein sequence ID" value="CCH45213.1"/>
    <property type="molecule type" value="Genomic_DNA"/>
</dbReference>
<keyword evidence="3" id="KW-1185">Reference proteome</keyword>
<dbReference type="Gene3D" id="3.30.420.10">
    <property type="entry name" value="Ribonuclease H-like superfamily/Ribonuclease H"/>
    <property type="match status" value="1"/>
</dbReference>
<dbReference type="SUPFAM" id="SSF53098">
    <property type="entry name" value="Ribonuclease H-like"/>
    <property type="match status" value="1"/>
</dbReference>
<dbReference type="InterPro" id="IPR012337">
    <property type="entry name" value="RNaseH-like_sf"/>
</dbReference>
<name>K0KVP7_WICCF</name>
<dbReference type="Pfam" id="PF07727">
    <property type="entry name" value="RVT_2"/>
    <property type="match status" value="1"/>
</dbReference>
<organism evidence="2 3">
    <name type="scientific">Wickerhamomyces ciferrii (strain ATCC 14091 / BCRC 22168 / CBS 111 / JCM 3599 / NBRC 0793 / NRRL Y-1031 F-60-10)</name>
    <name type="common">Yeast</name>
    <name type="synonym">Pichia ciferrii</name>
    <dbReference type="NCBI Taxonomy" id="1206466"/>
    <lineage>
        <taxon>Eukaryota</taxon>
        <taxon>Fungi</taxon>
        <taxon>Dikarya</taxon>
        <taxon>Ascomycota</taxon>
        <taxon>Saccharomycotina</taxon>
        <taxon>Saccharomycetes</taxon>
        <taxon>Phaffomycetales</taxon>
        <taxon>Wickerhamomycetaceae</taxon>
        <taxon>Wickerhamomyces</taxon>
    </lineage>
</organism>
<reference evidence="2 3" key="1">
    <citation type="journal article" date="2012" name="Eukaryot. Cell">
        <title>Draft genome sequence of Wickerhamomyces ciferrii NRRL Y-1031 F-60-10.</title>
        <authorList>
            <person name="Schneider J."/>
            <person name="Andrea H."/>
            <person name="Blom J."/>
            <person name="Jaenicke S."/>
            <person name="Ruckert C."/>
            <person name="Schorsch C."/>
            <person name="Szczepanowski R."/>
            <person name="Farwick M."/>
            <person name="Goesmann A."/>
            <person name="Puhler A."/>
            <person name="Schaffer S."/>
            <person name="Tauch A."/>
            <person name="Kohler T."/>
            <person name="Brinkrolf K."/>
        </authorList>
    </citation>
    <scope>NUCLEOTIDE SEQUENCE [LARGE SCALE GENOMIC DNA]</scope>
    <source>
        <strain evidence="3">ATCC 14091 / BCRC 22168 / CBS 111 / JCM 3599 / NBRC 0793 / NRRL Y-1031 F-60-10</strain>
    </source>
</reference>
<keyword evidence="2" id="KW-0378">Hydrolase</keyword>
<dbReference type="Proteomes" id="UP000009328">
    <property type="component" value="Unassembled WGS sequence"/>
</dbReference>
<evidence type="ECO:0000313" key="3">
    <source>
        <dbReference type="Proteomes" id="UP000009328"/>
    </source>
</evidence>
<accession>K0KVP7</accession>
<sequence length="1160" mass="133600">MVSQHYQNQYQNYNNQSAARIEPQQAPKRLNQQISQDGPNVVKRLQLVNQNLGNSTIPVYKGSYNNDTHVPELHLLNPTSAANETNNNNTQGTEFYLHQVEDSESSTSFIIDSGANISTSRNPVILQNVQPDYTTVTLADNSQYQLDHSGILNIMGNNIKCYYKDNANNLLCLKDLLDANFTAVFNKEHFYLIPDTEKETMKQIHLINKITTTEINADNIDLSNLQNRLFELHYVWAHPSVTMMRKMGYHIDKQAELLIRSCPVCAAIRAGNPVPKHHLTESSQYFNELHLDTLFHKWNNKQIYIVTIIHRHSRYLFSCSTSKKDNIHNITLELLKKLPFRVDKLYSDSGTEFSKLEKHYKMEKTSPGTHDGLIERVNQTLKKMLLINQIYISKELQPYFYNYTIAHSTNMLNIRPHSSLLPNDYSKNPTPMMQLFKNSYQLQNGIPLLGQDVLIINQKHNSRSLAIYMGLSLTTQKHLFIQSPSWQITSIEGHNIIKIFNSFKQQEILISHIQQGLLSKLQENLKLQNLLHETYTIPPTYEQKEITLVKDLDVKELDPNLSRQYASIISTPENLLEQADEIKIDINQLFNALSTTKPFVPSSYKEAETDEIWIKAITNEKAKFLSRSAFKPISLPPDFFTNKAKYAQLRSFWRFNIKQPSGKEKARFIVCQDKSQYQNKEFSSPTIRELTMKLLFAIYTSNYSLGDISNAYLHASIQTDKIFVIKTPRAFRNDFNSNYLQVQKAAYGLTQSGLQFYNFLKDKFINKLHFQPTDDPCVHVQTNAFNKNVNTSAQYVDDLFSGGNKVERNQVFKDLQNEKVELNSDVSPYYFIGHELDPNESDESLKVSMGNYITQYIENLPHSEFIIQNPLFSPFSKNANFLAKPPNKQVNLVDTEIANALVSPTFPIKNLDDNKLIYKINGFFSYLVSKNRFDIKLPLSITSRYNINQNLLVLEEQYVILRYLYNSSQSYLLYKNPLFRNPTIPIQITTYSDASFSKDSDSYAAHIIMIQDSIIDVQTTRLTQSTISTSSAELLALFTAVQTTLMVQEQLLSMNINTLVPIVFCDNKPLIDAINPKFNTFKYSYFGEFQQKLLSIMSKVQNGELIVQKIDSANNKADVFTKVTNTSKYNQMMNNLLGNSYHLQFKTKLPEKYNQYLNNN</sequence>
<dbReference type="AlphaFoldDB" id="K0KVP7"/>
<dbReference type="STRING" id="1206466.K0KVP7"/>
<dbReference type="GO" id="GO:0004523">
    <property type="term" value="F:RNA-DNA hybrid ribonuclease activity"/>
    <property type="evidence" value="ECO:0007669"/>
    <property type="project" value="UniProtKB-EC"/>
</dbReference>
<dbReference type="eggNOG" id="KOG0017">
    <property type="taxonomic scope" value="Eukaryota"/>
</dbReference>
<dbReference type="CDD" id="cd09272">
    <property type="entry name" value="RNase_HI_RT_Ty1"/>
    <property type="match status" value="1"/>
</dbReference>
<proteinExistence type="predicted"/>
<evidence type="ECO:0000313" key="2">
    <source>
        <dbReference type="EMBL" id="CCH45213.1"/>
    </source>
</evidence>
<evidence type="ECO:0000259" key="1">
    <source>
        <dbReference type="Pfam" id="PF07727"/>
    </source>
</evidence>
<dbReference type="InterPro" id="IPR013103">
    <property type="entry name" value="RVT_2"/>
</dbReference>
<feature type="domain" description="Reverse transcriptase Ty1/copia-type" evidence="1">
    <location>
        <begin position="653"/>
        <end position="859"/>
    </location>
</feature>
<comment type="caution">
    <text evidence="2">The sequence shown here is derived from an EMBL/GenBank/DDBJ whole genome shotgun (WGS) entry which is preliminary data.</text>
</comment>
<gene>
    <name evidence="2" type="ORF">BN7_4794</name>
</gene>
<dbReference type="InParanoid" id="K0KVP7"/>
<dbReference type="GO" id="GO:0003676">
    <property type="term" value="F:nucleic acid binding"/>
    <property type="evidence" value="ECO:0007669"/>
    <property type="project" value="InterPro"/>
</dbReference>
<dbReference type="InterPro" id="IPR036397">
    <property type="entry name" value="RNaseH_sf"/>
</dbReference>
<dbReference type="HOGENOM" id="CLU_275362_0_0_1"/>
<dbReference type="EC" id="3.1.26.4" evidence="2"/>
<protein>
    <submittedName>
        <fullName evidence="2">Transposon Ty2-C Gag-Pol polyprotein</fullName>
        <ecNumber evidence="2">3.1.26.4</ecNumber>
    </submittedName>
</protein>